<evidence type="ECO:0000256" key="2">
    <source>
        <dbReference type="ARBA" id="ARBA00023015"/>
    </source>
</evidence>
<organism evidence="6 7">
    <name type="scientific">Ottowia thiooxydans</name>
    <dbReference type="NCBI Taxonomy" id="219182"/>
    <lineage>
        <taxon>Bacteria</taxon>
        <taxon>Pseudomonadati</taxon>
        <taxon>Pseudomonadota</taxon>
        <taxon>Betaproteobacteria</taxon>
        <taxon>Burkholderiales</taxon>
        <taxon>Comamonadaceae</taxon>
        <taxon>Ottowia</taxon>
    </lineage>
</organism>
<dbReference type="Gene3D" id="1.10.10.10">
    <property type="entry name" value="Winged helix-like DNA-binding domain superfamily/Winged helix DNA-binding domain"/>
    <property type="match status" value="1"/>
</dbReference>
<dbReference type="SUPFAM" id="SSF53850">
    <property type="entry name" value="Periplasmic binding protein-like II"/>
    <property type="match status" value="1"/>
</dbReference>
<dbReference type="Gene3D" id="3.40.190.290">
    <property type="match status" value="1"/>
</dbReference>
<dbReference type="PANTHER" id="PTHR30419:SF8">
    <property type="entry name" value="NITROGEN ASSIMILATION TRANSCRIPTIONAL ACTIVATOR-RELATED"/>
    <property type="match status" value="1"/>
</dbReference>
<dbReference type="RefSeq" id="WP_354443249.1">
    <property type="nucleotide sequence ID" value="NZ_JBEPSH010000004.1"/>
</dbReference>
<dbReference type="PANTHER" id="PTHR30419">
    <property type="entry name" value="HTH-TYPE TRANSCRIPTIONAL REGULATOR YBHD"/>
    <property type="match status" value="1"/>
</dbReference>
<sequence length="298" mass="32704">MEIKIRQLRALDAAVRLGSFAEAARALHVTPAALGLAIREMEDILGFRVLERTTRRLRLTEPGRGYLVHAQRVLSELEEASRFASNVRAHHEVVRIATTQTIIGTLLTHVLPSVSERFERLRLQPVDVAAAGIAQALLEGQADIAIGVNLWKHDTLESQPVFSSRWFAFMSPRHPLASREQLRWVDIADQALFMTKSDNYLRLCAALGKDVPLADAQDASTAIAGIAMACSGTGVAVFPAYVLPLAQALGAKGLPLRNPELFHELEISIRSGPKPSAQVQEMRALVMEMISARCGHLR</sequence>
<proteinExistence type="inferred from homology"/>
<reference evidence="6 7" key="1">
    <citation type="submission" date="2024-06" db="EMBL/GenBank/DDBJ databases">
        <title>Sorghum-associated microbial communities from plants grown in Nebraska, USA.</title>
        <authorList>
            <person name="Schachtman D."/>
        </authorList>
    </citation>
    <scope>NUCLEOTIDE SEQUENCE [LARGE SCALE GENOMIC DNA]</scope>
    <source>
        <strain evidence="6 7">2709</strain>
    </source>
</reference>
<comment type="similarity">
    <text evidence="1">Belongs to the LysR transcriptional regulatory family.</text>
</comment>
<dbReference type="Pfam" id="PF03466">
    <property type="entry name" value="LysR_substrate"/>
    <property type="match status" value="1"/>
</dbReference>
<dbReference type="InterPro" id="IPR005119">
    <property type="entry name" value="LysR_subst-bd"/>
</dbReference>
<dbReference type="InterPro" id="IPR050950">
    <property type="entry name" value="HTH-type_LysR_regulators"/>
</dbReference>
<evidence type="ECO:0000259" key="5">
    <source>
        <dbReference type="PROSITE" id="PS50931"/>
    </source>
</evidence>
<keyword evidence="3 6" id="KW-0238">DNA-binding</keyword>
<dbReference type="EMBL" id="JBEPSH010000004">
    <property type="protein sequence ID" value="MET4577126.1"/>
    <property type="molecule type" value="Genomic_DNA"/>
</dbReference>
<keyword evidence="2" id="KW-0805">Transcription regulation</keyword>
<name>A0ABV2Q7X4_9BURK</name>
<dbReference type="GO" id="GO:0003677">
    <property type="term" value="F:DNA binding"/>
    <property type="evidence" value="ECO:0007669"/>
    <property type="project" value="UniProtKB-KW"/>
</dbReference>
<dbReference type="Proteomes" id="UP001549320">
    <property type="component" value="Unassembled WGS sequence"/>
</dbReference>
<accession>A0ABV2Q7X4</accession>
<evidence type="ECO:0000313" key="6">
    <source>
        <dbReference type="EMBL" id="MET4577126.1"/>
    </source>
</evidence>
<dbReference type="InterPro" id="IPR036388">
    <property type="entry name" value="WH-like_DNA-bd_sf"/>
</dbReference>
<gene>
    <name evidence="6" type="ORF">ABIE13_002237</name>
</gene>
<dbReference type="SUPFAM" id="SSF46785">
    <property type="entry name" value="Winged helix' DNA-binding domain"/>
    <property type="match status" value="1"/>
</dbReference>
<dbReference type="InterPro" id="IPR000847">
    <property type="entry name" value="LysR_HTH_N"/>
</dbReference>
<evidence type="ECO:0000256" key="1">
    <source>
        <dbReference type="ARBA" id="ARBA00009437"/>
    </source>
</evidence>
<keyword evidence="7" id="KW-1185">Reference proteome</keyword>
<dbReference type="PROSITE" id="PS50931">
    <property type="entry name" value="HTH_LYSR"/>
    <property type="match status" value="1"/>
</dbReference>
<evidence type="ECO:0000313" key="7">
    <source>
        <dbReference type="Proteomes" id="UP001549320"/>
    </source>
</evidence>
<protein>
    <submittedName>
        <fullName evidence="6">DNA-binding transcriptional LysR family regulator</fullName>
    </submittedName>
</protein>
<dbReference type="InterPro" id="IPR036390">
    <property type="entry name" value="WH_DNA-bd_sf"/>
</dbReference>
<evidence type="ECO:0000256" key="4">
    <source>
        <dbReference type="ARBA" id="ARBA00023163"/>
    </source>
</evidence>
<evidence type="ECO:0000256" key="3">
    <source>
        <dbReference type="ARBA" id="ARBA00023125"/>
    </source>
</evidence>
<comment type="caution">
    <text evidence="6">The sequence shown here is derived from an EMBL/GenBank/DDBJ whole genome shotgun (WGS) entry which is preliminary data.</text>
</comment>
<dbReference type="Pfam" id="PF00126">
    <property type="entry name" value="HTH_1"/>
    <property type="match status" value="1"/>
</dbReference>
<keyword evidence="4" id="KW-0804">Transcription</keyword>
<feature type="domain" description="HTH lysR-type" evidence="5">
    <location>
        <begin position="3"/>
        <end position="60"/>
    </location>
</feature>